<dbReference type="EMBL" id="VYZN01000027">
    <property type="protein sequence ID" value="KAE9535083.1"/>
    <property type="molecule type" value="Genomic_DNA"/>
</dbReference>
<evidence type="ECO:0000313" key="2">
    <source>
        <dbReference type="Proteomes" id="UP000475862"/>
    </source>
</evidence>
<keyword evidence="2" id="KW-1185">Reference proteome</keyword>
<organism evidence="1 2">
    <name type="scientific">Aphis glycines</name>
    <name type="common">Soybean aphid</name>
    <dbReference type="NCBI Taxonomy" id="307491"/>
    <lineage>
        <taxon>Eukaryota</taxon>
        <taxon>Metazoa</taxon>
        <taxon>Ecdysozoa</taxon>
        <taxon>Arthropoda</taxon>
        <taxon>Hexapoda</taxon>
        <taxon>Insecta</taxon>
        <taxon>Pterygota</taxon>
        <taxon>Neoptera</taxon>
        <taxon>Paraneoptera</taxon>
        <taxon>Hemiptera</taxon>
        <taxon>Sternorrhyncha</taxon>
        <taxon>Aphidomorpha</taxon>
        <taxon>Aphidoidea</taxon>
        <taxon>Aphididae</taxon>
        <taxon>Aphidini</taxon>
        <taxon>Aphis</taxon>
        <taxon>Aphis</taxon>
    </lineage>
</organism>
<protein>
    <submittedName>
        <fullName evidence="1">Uncharacterized protein</fullName>
    </submittedName>
</protein>
<evidence type="ECO:0000313" key="1">
    <source>
        <dbReference type="EMBL" id="KAE9535083.1"/>
    </source>
</evidence>
<comment type="caution">
    <text evidence="1">The sequence shown here is derived from an EMBL/GenBank/DDBJ whole genome shotgun (WGS) entry which is preliminary data.</text>
</comment>
<dbReference type="AlphaFoldDB" id="A0A6G0TMX1"/>
<reference evidence="1 2" key="1">
    <citation type="submission" date="2019-08" db="EMBL/GenBank/DDBJ databases">
        <title>The genome of the soybean aphid Biotype 1, its phylome, world population structure and adaptation to the North American continent.</title>
        <authorList>
            <person name="Giordano R."/>
            <person name="Donthu R.K."/>
            <person name="Hernandez A.G."/>
            <person name="Wright C.L."/>
            <person name="Zimin A.V."/>
        </authorList>
    </citation>
    <scope>NUCLEOTIDE SEQUENCE [LARGE SCALE GENOMIC DNA]</scope>
    <source>
        <tissue evidence="1">Whole aphids</tissue>
    </source>
</reference>
<accession>A0A6G0TMX1</accession>
<name>A0A6G0TMX1_APHGL</name>
<dbReference type="Proteomes" id="UP000475862">
    <property type="component" value="Unassembled WGS sequence"/>
</dbReference>
<proteinExistence type="predicted"/>
<gene>
    <name evidence="1" type="ORF">AGLY_008375</name>
</gene>
<sequence>MCLCLYIDQRGEPGRRCRWRVTVWSDDRNCDGRRASITINNSSLTEQQESVATRAFVRRRSRLPLSPTTDIVHWFLCVYRIYRQRQNGFRCPQRTLGRIATLSVGRICIVSLDLAASDPWGTILGRRPPATRCPNPERSTLAEILRPLGYVFTGCKYPEFTGERKWLCFGSLSLQCYGVRLARGVLTHLHDCIALGSHC</sequence>